<evidence type="ECO:0000259" key="3">
    <source>
        <dbReference type="PROSITE" id="PS51635"/>
    </source>
</evidence>
<comment type="caution">
    <text evidence="1">Lacks conserved residue(s) required for the propagation of feature annotation.</text>
</comment>
<keyword evidence="5" id="KW-1185">Reference proteome</keyword>
<keyword evidence="1" id="KW-0378">Hydrolase</keyword>
<dbReference type="SMART" id="SM00100">
    <property type="entry name" value="cNMP"/>
    <property type="match status" value="1"/>
</dbReference>
<feature type="active site" description="Nucleophile" evidence="1">
    <location>
        <position position="355"/>
    </location>
</feature>
<dbReference type="CDD" id="cd07205">
    <property type="entry name" value="Pat_PNPLA6_PNPLA7_NTE1_like"/>
    <property type="match status" value="1"/>
</dbReference>
<dbReference type="PROSITE" id="PS50042">
    <property type="entry name" value="CNMP_BINDING_3"/>
    <property type="match status" value="1"/>
</dbReference>
<comment type="caution">
    <text evidence="4">The sequence shown here is derived from an EMBL/GenBank/DDBJ whole genome shotgun (WGS) entry which is preliminary data.</text>
</comment>
<accession>A0ABS6IN51</accession>
<protein>
    <submittedName>
        <fullName evidence="4">Patatin-like phospholipase family protein</fullName>
    </submittedName>
</protein>
<dbReference type="PROSITE" id="PS51635">
    <property type="entry name" value="PNPLA"/>
    <property type="match status" value="1"/>
</dbReference>
<keyword evidence="1" id="KW-0443">Lipid metabolism</keyword>
<dbReference type="Proteomes" id="UP000727907">
    <property type="component" value="Unassembled WGS sequence"/>
</dbReference>
<feature type="short sequence motif" description="DGA/G" evidence="1">
    <location>
        <begin position="469"/>
        <end position="471"/>
    </location>
</feature>
<organism evidence="4 5">
    <name type="scientific">Reyranella humidisoli</name>
    <dbReference type="NCBI Taxonomy" id="2849149"/>
    <lineage>
        <taxon>Bacteria</taxon>
        <taxon>Pseudomonadati</taxon>
        <taxon>Pseudomonadota</taxon>
        <taxon>Alphaproteobacteria</taxon>
        <taxon>Hyphomicrobiales</taxon>
        <taxon>Reyranellaceae</taxon>
        <taxon>Reyranella</taxon>
    </lineage>
</organism>
<keyword evidence="1" id="KW-0442">Lipid degradation</keyword>
<dbReference type="PANTHER" id="PTHR14226:SF29">
    <property type="entry name" value="NEUROPATHY TARGET ESTERASE SWS"/>
    <property type="match status" value="1"/>
</dbReference>
<feature type="domain" description="PNPLA" evidence="3">
    <location>
        <begin position="322"/>
        <end position="482"/>
    </location>
</feature>
<dbReference type="Pfam" id="PF00027">
    <property type="entry name" value="cNMP_binding"/>
    <property type="match status" value="1"/>
</dbReference>
<reference evidence="4 5" key="1">
    <citation type="submission" date="2021-06" db="EMBL/GenBank/DDBJ databases">
        <authorList>
            <person name="Lee D.H."/>
        </authorList>
    </citation>
    <scope>NUCLEOTIDE SEQUENCE [LARGE SCALE GENOMIC DNA]</scope>
    <source>
        <strain evidence="4 5">MMS21-HV4-11</strain>
    </source>
</reference>
<evidence type="ECO:0000313" key="4">
    <source>
        <dbReference type="EMBL" id="MBU8876023.1"/>
    </source>
</evidence>
<dbReference type="InterPro" id="IPR002641">
    <property type="entry name" value="PNPLA_dom"/>
</dbReference>
<name>A0ABS6IN51_9HYPH</name>
<feature type="short sequence motif" description="GXSXG" evidence="1">
    <location>
        <begin position="353"/>
        <end position="357"/>
    </location>
</feature>
<dbReference type="InterPro" id="IPR050301">
    <property type="entry name" value="NTE"/>
</dbReference>
<evidence type="ECO:0000313" key="5">
    <source>
        <dbReference type="Proteomes" id="UP000727907"/>
    </source>
</evidence>
<dbReference type="Pfam" id="PF01734">
    <property type="entry name" value="Patatin"/>
    <property type="match status" value="1"/>
</dbReference>
<proteinExistence type="predicted"/>
<dbReference type="EMBL" id="JAHOPB010000002">
    <property type="protein sequence ID" value="MBU8876023.1"/>
    <property type="molecule type" value="Genomic_DNA"/>
</dbReference>
<feature type="domain" description="Cyclic nucleotide-binding" evidence="2">
    <location>
        <begin position="24"/>
        <end position="147"/>
    </location>
</feature>
<evidence type="ECO:0000256" key="1">
    <source>
        <dbReference type="PROSITE-ProRule" id="PRU01161"/>
    </source>
</evidence>
<evidence type="ECO:0000259" key="2">
    <source>
        <dbReference type="PROSITE" id="PS50042"/>
    </source>
</evidence>
<dbReference type="InterPro" id="IPR056556">
    <property type="entry name" value="NTE1_P-loop_dom"/>
</dbReference>
<dbReference type="PANTHER" id="PTHR14226">
    <property type="entry name" value="NEUROPATHY TARGET ESTERASE/SWISS CHEESE D.MELANOGASTER"/>
    <property type="match status" value="1"/>
</dbReference>
<dbReference type="RefSeq" id="WP_216964492.1">
    <property type="nucleotide sequence ID" value="NZ_JAHOPB010000002.1"/>
</dbReference>
<dbReference type="InterPro" id="IPR000595">
    <property type="entry name" value="cNMP-bd_dom"/>
</dbReference>
<dbReference type="CDD" id="cd00038">
    <property type="entry name" value="CAP_ED"/>
    <property type="match status" value="1"/>
</dbReference>
<gene>
    <name evidence="4" type="ORF">KQ910_19785</name>
</gene>
<dbReference type="Pfam" id="PF24179">
    <property type="entry name" value="NTE_Ploop"/>
    <property type="match status" value="1"/>
</dbReference>
<feature type="active site" description="Proton acceptor" evidence="1">
    <location>
        <position position="469"/>
    </location>
</feature>
<sequence length="604" mass="65996">MSLAEPSGDTARLRLQKVLQQTPLFADLDAEALKRVEHELTLLVLPGGASLFRAGEPADAVYVVTSGCLGVFRHEEESEAREPLLIAEVPPGNLVGEMSLLSQGKRTRSVAALRDSEVWRLPQTSFTALTSNHPEVLPALMRSVVSRNAVDAGKRRRQPRTFAILPSGPDIPAARFAVLLANALGRIGTQVQMLGSESLDQEPEWFARCEMESSFVLYRADPTLTPWTELCLRQADCLVVIRNADNDHPTRVPFEIETAQSGAVFHRRRELVLLHEGQDPRAGSTAPLLAGGLYGNHHHVRLDIHADVDRLARLLTGHAVGVVMAGGGARAFTHIGVVKALRQCGVPIDLVGGTSMGAIVAAGVASRWNDEELDVRFRRAFVDNNPLSDYTVPLISLFAGRRVTRLLRMAFGEKDIEDLILPYYCMTANLTTSKADIHTVGRLWRWLRASVSIPGVMPPFNEAGEVHVDGGVIDNFPVRAMQRLGRGVTVGVDIDTGGALAAGDGVMEPWSAWEFFSRLIWKRNETLPIPSIVRILLRSALVASTSRAAEDRGAAELLIVPPMTHIDLLDWTSFDAAIELGYRTTMEGLEKARTLPVGARLFLS</sequence>